<evidence type="ECO:0000313" key="1">
    <source>
        <dbReference type="EMBL" id="OAU95275.1"/>
    </source>
</evidence>
<comment type="caution">
    <text evidence="1">The sequence shown here is derived from an EMBL/GenBank/DDBJ whole genome shotgun (WGS) entry which is preliminary data.</text>
</comment>
<accession>A0A198UG03</accession>
<proteinExistence type="predicted"/>
<dbReference type="PATRIC" id="fig|480.237.peg.1612"/>
<reference evidence="1 2" key="1">
    <citation type="journal article" date="2016" name="Genome Biol. Evol.">
        <title>Comparative Genomic Analyses of the Moraxella catarrhalis Serosensitive and Seroresistant Lineages Demonstrate Their Independent Evolution.</title>
        <authorList>
            <person name="Earl J.P."/>
            <person name="de Vries S.P."/>
            <person name="Ahmed A."/>
            <person name="Powell E."/>
            <person name="Schultz M.P."/>
            <person name="Hermans P.W."/>
            <person name="Hill D.J."/>
            <person name="Zhou Z."/>
            <person name="Constantinidou C.I."/>
            <person name="Hu F.Z."/>
            <person name="Bootsma H.J."/>
            <person name="Ehrlich G.D."/>
        </authorList>
    </citation>
    <scope>NUCLEOTIDE SEQUENCE [LARGE SCALE GENOMIC DNA]</scope>
    <source>
        <strain evidence="1 2">Z7542</strain>
    </source>
</reference>
<dbReference type="EMBL" id="LXHC01000024">
    <property type="protein sequence ID" value="OAU95275.1"/>
    <property type="molecule type" value="Genomic_DNA"/>
</dbReference>
<keyword evidence="2" id="KW-1185">Reference proteome</keyword>
<evidence type="ECO:0000313" key="2">
    <source>
        <dbReference type="Proteomes" id="UP000078228"/>
    </source>
</evidence>
<sequence length="53" mass="6023">MKFLASLDCKTAWLALVVWQSANTKYTHTGNVVLPKVIHLLLYNTNVIFGYIL</sequence>
<dbReference type="Proteomes" id="UP000078228">
    <property type="component" value="Unassembled WGS sequence"/>
</dbReference>
<gene>
    <name evidence="1" type="ORF">AO384_1466</name>
</gene>
<organism evidence="1 2">
    <name type="scientific">Moraxella catarrhalis</name>
    <name type="common">Branhamella catarrhalis</name>
    <dbReference type="NCBI Taxonomy" id="480"/>
    <lineage>
        <taxon>Bacteria</taxon>
        <taxon>Pseudomonadati</taxon>
        <taxon>Pseudomonadota</taxon>
        <taxon>Gammaproteobacteria</taxon>
        <taxon>Moraxellales</taxon>
        <taxon>Moraxellaceae</taxon>
        <taxon>Moraxella</taxon>
    </lineage>
</organism>
<name>A0A198UG03_MORCA</name>
<dbReference type="AlphaFoldDB" id="A0A198UG03"/>
<protein>
    <submittedName>
        <fullName evidence="1">Uncharacterized protein</fullName>
    </submittedName>
</protein>